<evidence type="ECO:0000256" key="7">
    <source>
        <dbReference type="SAM" id="Phobius"/>
    </source>
</evidence>
<organism evidence="9 10">
    <name type="scientific">Metallumcola ferriviriculae</name>
    <dbReference type="NCBI Taxonomy" id="3039180"/>
    <lineage>
        <taxon>Bacteria</taxon>
        <taxon>Bacillati</taxon>
        <taxon>Bacillota</taxon>
        <taxon>Clostridia</taxon>
        <taxon>Neomoorellales</taxon>
        <taxon>Desulfitibacteraceae</taxon>
        <taxon>Metallumcola</taxon>
    </lineage>
</organism>
<dbReference type="KEGG" id="dbc:MFMK1_002518"/>
<protein>
    <submittedName>
        <fullName evidence="9">TRAP transporter large permease</fullName>
    </submittedName>
</protein>
<dbReference type="Proteomes" id="UP001329915">
    <property type="component" value="Chromosome"/>
</dbReference>
<evidence type="ECO:0000313" key="10">
    <source>
        <dbReference type="Proteomes" id="UP001329915"/>
    </source>
</evidence>
<name>A0AAU0UQV9_9FIRM</name>
<feature type="transmembrane region" description="Helical" evidence="7">
    <location>
        <begin position="338"/>
        <end position="357"/>
    </location>
</feature>
<gene>
    <name evidence="9" type="ORF">MFMK1_002518</name>
</gene>
<feature type="transmembrane region" description="Helical" evidence="7">
    <location>
        <begin position="12"/>
        <end position="35"/>
    </location>
</feature>
<feature type="transmembrane region" description="Helical" evidence="7">
    <location>
        <begin position="404"/>
        <end position="425"/>
    </location>
</feature>
<evidence type="ECO:0000259" key="8">
    <source>
        <dbReference type="Pfam" id="PF06808"/>
    </source>
</evidence>
<proteinExistence type="predicted"/>
<dbReference type="PANTHER" id="PTHR33362">
    <property type="entry name" value="SIALIC ACID TRAP TRANSPORTER PERMEASE PROTEIN SIAT-RELATED"/>
    <property type="match status" value="1"/>
</dbReference>
<dbReference type="InterPro" id="IPR010656">
    <property type="entry name" value="DctM"/>
</dbReference>
<accession>A0AAU0UQV9</accession>
<keyword evidence="5 7" id="KW-1133">Transmembrane helix</keyword>
<reference evidence="9 10" key="1">
    <citation type="submission" date="2023-04" db="EMBL/GenBank/DDBJ databases">
        <authorList>
            <person name="Hsu D."/>
        </authorList>
    </citation>
    <scope>NUCLEOTIDE SEQUENCE [LARGE SCALE GENOMIC DNA]</scope>
    <source>
        <strain evidence="9 10">MK1</strain>
    </source>
</reference>
<comment type="subcellular location">
    <subcellularLocation>
        <location evidence="1">Cell inner membrane</location>
        <topology evidence="1">Multi-pass membrane protein</topology>
    </subcellularLocation>
</comment>
<evidence type="ECO:0000256" key="5">
    <source>
        <dbReference type="ARBA" id="ARBA00022989"/>
    </source>
</evidence>
<feature type="transmembrane region" description="Helical" evidence="7">
    <location>
        <begin position="138"/>
        <end position="163"/>
    </location>
</feature>
<dbReference type="EMBL" id="CP121694">
    <property type="protein sequence ID" value="WRO22680.1"/>
    <property type="molecule type" value="Genomic_DNA"/>
</dbReference>
<feature type="transmembrane region" description="Helical" evidence="7">
    <location>
        <begin position="55"/>
        <end position="75"/>
    </location>
</feature>
<feature type="transmembrane region" description="Helical" evidence="7">
    <location>
        <begin position="309"/>
        <end position="331"/>
    </location>
</feature>
<feature type="transmembrane region" description="Helical" evidence="7">
    <location>
        <begin position="175"/>
        <end position="197"/>
    </location>
</feature>
<dbReference type="GO" id="GO:0005886">
    <property type="term" value="C:plasma membrane"/>
    <property type="evidence" value="ECO:0007669"/>
    <property type="project" value="UniProtKB-SubCell"/>
</dbReference>
<feature type="transmembrane region" description="Helical" evidence="7">
    <location>
        <begin position="273"/>
        <end position="297"/>
    </location>
</feature>
<evidence type="ECO:0000313" key="9">
    <source>
        <dbReference type="EMBL" id="WRO22680.1"/>
    </source>
</evidence>
<sequence length="430" mass="45740">MTSAIIVTVGSLLAFLIIGMPVGFALGVSGSIGLWMINGLELVSGILQTTPHSSAASFVLTAVPMFVLMAEYATVSGMTRDAFVAAYRFLGHIKGGLAIACVLASAGMAAVSGSSTASAATMAKAAIPEMRKYNYDDALSAGVVGVAGTLAIMIPPSIILILYGIMTEVSIGDLLIAGIIPGIVTAVGYFISIYFWVRKKPDIAPTIEPFSRRERMDALKKVWPMLVLITAVLVGIYSGAITPTEAGAFGSFIAFLITLTARNKGEKWLEKVLSHTATTTAMIFTIIIGAMVFGYFLTYTQVTQNLIGFVGGLNVSNWVILCIIIAIYLLLGMFMDQLAILFLTVPLTFPLAMSLGFDPIWFGIIITKTAEIGLVTPPLGLNIYVVSSSADVPIETAFKGTGRLLIVEFIVLLLLLLFPKIATWLPQLMS</sequence>
<dbReference type="RefSeq" id="WP_366922087.1">
    <property type="nucleotide sequence ID" value="NZ_CP121694.1"/>
</dbReference>
<keyword evidence="2" id="KW-1003">Cell membrane</keyword>
<dbReference type="NCBIfam" id="TIGR00786">
    <property type="entry name" value="dctM"/>
    <property type="match status" value="1"/>
</dbReference>
<keyword evidence="10" id="KW-1185">Reference proteome</keyword>
<dbReference type="PANTHER" id="PTHR33362:SF5">
    <property type="entry name" value="C4-DICARBOXYLATE TRAP TRANSPORTER LARGE PERMEASE PROTEIN DCTM"/>
    <property type="match status" value="1"/>
</dbReference>
<keyword evidence="3" id="KW-0997">Cell inner membrane</keyword>
<dbReference type="PIRSF" id="PIRSF006066">
    <property type="entry name" value="HI0050"/>
    <property type="match status" value="1"/>
</dbReference>
<feature type="domain" description="TRAP C4-dicarboxylate transport system permease DctM subunit" evidence="8">
    <location>
        <begin position="9"/>
        <end position="421"/>
    </location>
</feature>
<keyword evidence="6 7" id="KW-0472">Membrane</keyword>
<dbReference type="GO" id="GO:0022857">
    <property type="term" value="F:transmembrane transporter activity"/>
    <property type="evidence" value="ECO:0007669"/>
    <property type="project" value="TreeGrafter"/>
</dbReference>
<feature type="transmembrane region" description="Helical" evidence="7">
    <location>
        <begin position="222"/>
        <end position="240"/>
    </location>
</feature>
<dbReference type="InterPro" id="IPR004681">
    <property type="entry name" value="TRAP_DctM"/>
</dbReference>
<dbReference type="AlphaFoldDB" id="A0AAU0UQV9"/>
<evidence type="ECO:0000256" key="2">
    <source>
        <dbReference type="ARBA" id="ARBA00022475"/>
    </source>
</evidence>
<evidence type="ECO:0000256" key="3">
    <source>
        <dbReference type="ARBA" id="ARBA00022519"/>
    </source>
</evidence>
<evidence type="ECO:0000256" key="6">
    <source>
        <dbReference type="ARBA" id="ARBA00023136"/>
    </source>
</evidence>
<evidence type="ECO:0000256" key="1">
    <source>
        <dbReference type="ARBA" id="ARBA00004429"/>
    </source>
</evidence>
<feature type="transmembrane region" description="Helical" evidence="7">
    <location>
        <begin position="95"/>
        <end position="117"/>
    </location>
</feature>
<evidence type="ECO:0000256" key="4">
    <source>
        <dbReference type="ARBA" id="ARBA00022692"/>
    </source>
</evidence>
<keyword evidence="4 7" id="KW-0812">Transmembrane</keyword>
<dbReference type="Pfam" id="PF06808">
    <property type="entry name" value="DctM"/>
    <property type="match status" value="1"/>
</dbReference>